<dbReference type="EMBL" id="JXRQ01000026">
    <property type="protein sequence ID" value="KIL45562.1"/>
    <property type="molecule type" value="Genomic_DNA"/>
</dbReference>
<dbReference type="Proteomes" id="UP000031950">
    <property type="component" value="Unassembled WGS sequence"/>
</dbReference>
<dbReference type="AlphaFoldDB" id="A0A0C2V9E4"/>
<dbReference type="OrthoDB" id="2595775at2"/>
<proteinExistence type="predicted"/>
<sequence>MTTTNTINLEQITYPEAKAGSSRSQHGGVLSIVNASKNSKRLMFSSKVSEHLNNPESVQIGFLDTGIIVAEHLTETAESYVAKQTGKKKIVYNAELVREISEMFDLNFNGGVSLTFYEATYTEINDEPVVVIRLQSQSEEEAE</sequence>
<organism evidence="1 2">
    <name type="scientific">Jeotgalibacillus alimentarius</name>
    <dbReference type="NCBI Taxonomy" id="135826"/>
    <lineage>
        <taxon>Bacteria</taxon>
        <taxon>Bacillati</taxon>
        <taxon>Bacillota</taxon>
        <taxon>Bacilli</taxon>
        <taxon>Bacillales</taxon>
        <taxon>Caryophanaceae</taxon>
        <taxon>Jeotgalibacillus</taxon>
    </lineage>
</organism>
<dbReference type="RefSeq" id="WP_052474282.1">
    <property type="nucleotide sequence ID" value="NZ_JXRQ01000026.1"/>
</dbReference>
<protein>
    <submittedName>
        <fullName evidence="1">Uncharacterized protein</fullName>
    </submittedName>
</protein>
<dbReference type="PATRIC" id="fig|135826.4.peg.2837"/>
<gene>
    <name evidence="1" type="ORF">KP77_28540</name>
</gene>
<evidence type="ECO:0000313" key="1">
    <source>
        <dbReference type="EMBL" id="KIL45562.1"/>
    </source>
</evidence>
<reference evidence="1 2" key="1">
    <citation type="submission" date="2015-01" db="EMBL/GenBank/DDBJ databases">
        <title>Genome sequence of Jeotgalibacillus alimentarius.</title>
        <authorList>
            <person name="Goh K.M."/>
            <person name="Chan K.-G."/>
            <person name="Yaakop A.S."/>
            <person name="Ee R."/>
            <person name="Gan H.M."/>
            <person name="Chan C.S."/>
        </authorList>
    </citation>
    <scope>NUCLEOTIDE SEQUENCE [LARGE SCALE GENOMIC DNA]</scope>
    <source>
        <strain evidence="1 2">YKJ-13</strain>
    </source>
</reference>
<name>A0A0C2V9E4_9BACL</name>
<keyword evidence="2" id="KW-1185">Reference proteome</keyword>
<evidence type="ECO:0000313" key="2">
    <source>
        <dbReference type="Proteomes" id="UP000031950"/>
    </source>
</evidence>
<accession>A0A0C2V9E4</accession>
<comment type="caution">
    <text evidence="1">The sequence shown here is derived from an EMBL/GenBank/DDBJ whole genome shotgun (WGS) entry which is preliminary data.</text>
</comment>